<feature type="region of interest" description="Disordered" evidence="2">
    <location>
        <begin position="1"/>
        <end position="25"/>
    </location>
</feature>
<evidence type="ECO:0000259" key="3">
    <source>
        <dbReference type="Pfam" id="PF00534"/>
    </source>
</evidence>
<feature type="region of interest" description="Disordered" evidence="2">
    <location>
        <begin position="38"/>
        <end position="58"/>
    </location>
</feature>
<protein>
    <submittedName>
        <fullName evidence="4">Glycosyltransferase</fullName>
    </submittedName>
</protein>
<dbReference type="Proteomes" id="UP000503336">
    <property type="component" value="Chromosome"/>
</dbReference>
<evidence type="ECO:0000313" key="5">
    <source>
        <dbReference type="Proteomes" id="UP000503336"/>
    </source>
</evidence>
<dbReference type="RefSeq" id="WP_165101126.1">
    <property type="nucleotide sequence ID" value="NZ_CP049056.1"/>
</dbReference>
<name>A0A7L5BZU4_9RHOB</name>
<evidence type="ECO:0000313" key="4">
    <source>
        <dbReference type="EMBL" id="QIE57001.1"/>
    </source>
</evidence>
<feature type="compositionally biased region" description="Basic and acidic residues" evidence="2">
    <location>
        <begin position="1"/>
        <end position="15"/>
    </location>
</feature>
<dbReference type="KEGG" id="hdh:G5B40_17085"/>
<dbReference type="Gene3D" id="3.40.50.2000">
    <property type="entry name" value="Glycogen Phosphorylase B"/>
    <property type="match status" value="1"/>
</dbReference>
<accession>A0A7L5BZU4</accession>
<evidence type="ECO:0000256" key="2">
    <source>
        <dbReference type="SAM" id="MobiDB-lite"/>
    </source>
</evidence>
<feature type="domain" description="Glycosyl transferase family 1" evidence="3">
    <location>
        <begin position="279"/>
        <end position="447"/>
    </location>
</feature>
<dbReference type="Pfam" id="PF00534">
    <property type="entry name" value="Glycos_transf_1"/>
    <property type="match status" value="1"/>
</dbReference>
<dbReference type="PANTHER" id="PTHR12526">
    <property type="entry name" value="GLYCOSYLTRANSFERASE"/>
    <property type="match status" value="1"/>
</dbReference>
<dbReference type="SUPFAM" id="SSF53756">
    <property type="entry name" value="UDP-Glycosyltransferase/glycogen phosphorylase"/>
    <property type="match status" value="1"/>
</dbReference>
<organism evidence="4 5">
    <name type="scientific">Pikeienuella piscinae</name>
    <dbReference type="NCBI Taxonomy" id="2748098"/>
    <lineage>
        <taxon>Bacteria</taxon>
        <taxon>Pseudomonadati</taxon>
        <taxon>Pseudomonadota</taxon>
        <taxon>Alphaproteobacteria</taxon>
        <taxon>Rhodobacterales</taxon>
        <taxon>Paracoccaceae</taxon>
        <taxon>Pikeienuella</taxon>
    </lineage>
</organism>
<dbReference type="GO" id="GO:0016740">
    <property type="term" value="F:transferase activity"/>
    <property type="evidence" value="ECO:0007669"/>
    <property type="project" value="UniProtKB-KW"/>
</dbReference>
<keyword evidence="5" id="KW-1185">Reference proteome</keyword>
<sequence>MVDEIARTSSEEFRRTPGRPYRHGGARLFPRMRLMRDQGSVSRADPQGSQEERKATAAPSSVFARLKVWLASVGDGQARLRMRIKRMEAARQDQQARLVRLQGRLRDQWTRIAEMKAELKDERRRVAQVRRKLRNQRARAERAQTRLLAQLNRIRPNAPLNRYLTFAQRVGARAEECRADVYLAHGVQALPAVDRLRELTGGVAACDVIEIPSFAARAIPSKWDPTVLKTIDHALLGYLQEADFALTVGWALGDIVSKTNADIRVLPNWRNHAELTVSNELREEFAIGREAKVVLAISTITSGFEQVLEAFVKMDRDCHLVVVGTFAPVEYGEQITALRAALGLEGRVHFRGPVPYQKMIEYCGGADIGLIVRDPSIPNNYISLPNRVFDYLACGLPIVAPMMPDIDKILRIYDCGLSIDDITAEAWADGVVRALERQDEMRAGTVEASARMTWENLERDRLLDVFGRPSSVTFVWFNDLTLNNRTMRMATSLTRLGVAAKVACPMSETSTVPDGVSAIPFEKY</sequence>
<dbReference type="EMBL" id="CP049056">
    <property type="protein sequence ID" value="QIE57001.1"/>
    <property type="molecule type" value="Genomic_DNA"/>
</dbReference>
<reference evidence="4 5" key="1">
    <citation type="submission" date="2020-02" db="EMBL/GenBank/DDBJ databases">
        <title>complete genome sequence of Rhodobacteraceae bacterium.</title>
        <authorList>
            <person name="Park J."/>
            <person name="Kim Y.-S."/>
            <person name="Kim K.-H."/>
        </authorList>
    </citation>
    <scope>NUCLEOTIDE SEQUENCE [LARGE SCALE GENOMIC DNA]</scope>
    <source>
        <strain evidence="4 5">RR4-56</strain>
    </source>
</reference>
<feature type="coiled-coil region" evidence="1">
    <location>
        <begin position="77"/>
        <end position="150"/>
    </location>
</feature>
<dbReference type="InterPro" id="IPR001296">
    <property type="entry name" value="Glyco_trans_1"/>
</dbReference>
<dbReference type="AlphaFoldDB" id="A0A7L5BZU4"/>
<evidence type="ECO:0000256" key="1">
    <source>
        <dbReference type="SAM" id="Coils"/>
    </source>
</evidence>
<proteinExistence type="predicted"/>
<keyword evidence="1" id="KW-0175">Coiled coil</keyword>
<gene>
    <name evidence="4" type="ORF">G5B40_17085</name>
</gene>
<keyword evidence="4" id="KW-0808">Transferase</keyword>
<feature type="compositionally biased region" description="Basic residues" evidence="2">
    <location>
        <begin position="16"/>
        <end position="25"/>
    </location>
</feature>